<sequence length="245" mass="26539">MTAQHHLSDQHDPPGRVVLVAMGNEVIRCGLCTMLDDLTTVDETCATDDFDRGMELLRSRRPDVLVLPTPGEQHLAEKLARTAVEHDVRILLLLRAASDGALVEAVTLPADGFLLENDLTRDSLKSALADLDSGLMPMPGPLARKLLARVRRAESGEAAKPPERPCPEADRASSPLTARERETLSLMAEGLSNKQIARRLGISEHGAKRHVANILAKLNCSNRTLATAVALNRGLLPEPRPAFHG</sequence>
<evidence type="ECO:0000256" key="2">
    <source>
        <dbReference type="ARBA" id="ARBA00023125"/>
    </source>
</evidence>
<evidence type="ECO:0000256" key="3">
    <source>
        <dbReference type="ARBA" id="ARBA00023163"/>
    </source>
</evidence>
<dbReference type="CDD" id="cd06170">
    <property type="entry name" value="LuxR_C_like"/>
    <property type="match status" value="1"/>
</dbReference>
<keyword evidence="2 6" id="KW-0238">DNA-binding</keyword>
<gene>
    <name evidence="6" type="ORF">SAMN05216275_10428</name>
</gene>
<dbReference type="GO" id="GO:0006355">
    <property type="term" value="P:regulation of DNA-templated transcription"/>
    <property type="evidence" value="ECO:0007669"/>
    <property type="project" value="InterPro"/>
</dbReference>
<dbReference type="PRINTS" id="PR00038">
    <property type="entry name" value="HTHLUXR"/>
</dbReference>
<dbReference type="Proteomes" id="UP000199111">
    <property type="component" value="Unassembled WGS sequence"/>
</dbReference>
<accession>A0A1I3JIU8</accession>
<organism evidence="6 7">
    <name type="scientific">Streptosporangium canum</name>
    <dbReference type="NCBI Taxonomy" id="324952"/>
    <lineage>
        <taxon>Bacteria</taxon>
        <taxon>Bacillati</taxon>
        <taxon>Actinomycetota</taxon>
        <taxon>Actinomycetes</taxon>
        <taxon>Streptosporangiales</taxon>
        <taxon>Streptosporangiaceae</taxon>
        <taxon>Streptosporangium</taxon>
    </lineage>
</organism>
<dbReference type="InterPro" id="IPR016032">
    <property type="entry name" value="Sig_transdc_resp-reg_C-effctor"/>
</dbReference>
<dbReference type="SUPFAM" id="SSF52172">
    <property type="entry name" value="CheY-like"/>
    <property type="match status" value="1"/>
</dbReference>
<evidence type="ECO:0000259" key="5">
    <source>
        <dbReference type="PROSITE" id="PS50043"/>
    </source>
</evidence>
<dbReference type="InterPro" id="IPR000792">
    <property type="entry name" value="Tscrpt_reg_LuxR_C"/>
</dbReference>
<keyword evidence="1" id="KW-0805">Transcription regulation</keyword>
<feature type="domain" description="HTH luxR-type" evidence="5">
    <location>
        <begin position="169"/>
        <end position="234"/>
    </location>
</feature>
<dbReference type="GO" id="GO:0003677">
    <property type="term" value="F:DNA binding"/>
    <property type="evidence" value="ECO:0007669"/>
    <property type="project" value="UniProtKB-KW"/>
</dbReference>
<dbReference type="PROSITE" id="PS50043">
    <property type="entry name" value="HTH_LUXR_2"/>
    <property type="match status" value="1"/>
</dbReference>
<protein>
    <submittedName>
        <fullName evidence="6">DNA-binding response regulator, NarL/FixJ family, contains REC and HTH domains</fullName>
    </submittedName>
</protein>
<feature type="compositionally biased region" description="Basic and acidic residues" evidence="4">
    <location>
        <begin position="153"/>
        <end position="171"/>
    </location>
</feature>
<reference evidence="7" key="1">
    <citation type="submission" date="2016-10" db="EMBL/GenBank/DDBJ databases">
        <authorList>
            <person name="Varghese N."/>
            <person name="Submissions S."/>
        </authorList>
    </citation>
    <scope>NUCLEOTIDE SEQUENCE [LARGE SCALE GENOMIC DNA]</scope>
    <source>
        <strain evidence="7">CGMCC 4.2126</strain>
    </source>
</reference>
<dbReference type="SUPFAM" id="SSF46894">
    <property type="entry name" value="C-terminal effector domain of the bipartite response regulators"/>
    <property type="match status" value="1"/>
</dbReference>
<keyword evidence="7" id="KW-1185">Reference proteome</keyword>
<evidence type="ECO:0000256" key="4">
    <source>
        <dbReference type="SAM" id="MobiDB-lite"/>
    </source>
</evidence>
<keyword evidence="3" id="KW-0804">Transcription</keyword>
<name>A0A1I3JIU8_9ACTN</name>
<evidence type="ECO:0000313" key="6">
    <source>
        <dbReference type="EMBL" id="SFI59845.1"/>
    </source>
</evidence>
<proteinExistence type="predicted"/>
<evidence type="ECO:0000256" key="1">
    <source>
        <dbReference type="ARBA" id="ARBA00023015"/>
    </source>
</evidence>
<feature type="region of interest" description="Disordered" evidence="4">
    <location>
        <begin position="153"/>
        <end position="177"/>
    </location>
</feature>
<dbReference type="PANTHER" id="PTHR44688">
    <property type="entry name" value="DNA-BINDING TRANSCRIPTIONAL ACTIVATOR DEVR_DOSR"/>
    <property type="match status" value="1"/>
</dbReference>
<dbReference type="Pfam" id="PF00196">
    <property type="entry name" value="GerE"/>
    <property type="match status" value="1"/>
</dbReference>
<dbReference type="PANTHER" id="PTHR44688:SF16">
    <property type="entry name" value="DNA-BINDING TRANSCRIPTIONAL ACTIVATOR DEVR_DOSR"/>
    <property type="match status" value="1"/>
</dbReference>
<dbReference type="SMART" id="SM00421">
    <property type="entry name" value="HTH_LUXR"/>
    <property type="match status" value="1"/>
</dbReference>
<evidence type="ECO:0000313" key="7">
    <source>
        <dbReference type="Proteomes" id="UP000199111"/>
    </source>
</evidence>
<dbReference type="EMBL" id="FOQY01000004">
    <property type="protein sequence ID" value="SFI59845.1"/>
    <property type="molecule type" value="Genomic_DNA"/>
</dbReference>
<dbReference type="AlphaFoldDB" id="A0A1I3JIU8"/>
<dbReference type="InterPro" id="IPR011006">
    <property type="entry name" value="CheY-like_superfamily"/>
</dbReference>
<dbReference type="Gene3D" id="3.40.50.2300">
    <property type="match status" value="1"/>
</dbReference>